<dbReference type="InterPro" id="IPR050267">
    <property type="entry name" value="Anti-sigma-factor_SerPK"/>
</dbReference>
<dbReference type="InterPro" id="IPR003594">
    <property type="entry name" value="HATPase_dom"/>
</dbReference>
<dbReference type="GO" id="GO:0004674">
    <property type="term" value="F:protein serine/threonine kinase activity"/>
    <property type="evidence" value="ECO:0007669"/>
    <property type="project" value="UniProtKB-KW"/>
</dbReference>
<evidence type="ECO:0000313" key="5">
    <source>
        <dbReference type="Proteomes" id="UP000286746"/>
    </source>
</evidence>
<accession>A0A401W7H9</accession>
<evidence type="ECO:0000259" key="3">
    <source>
        <dbReference type="Pfam" id="PF13581"/>
    </source>
</evidence>
<proteinExistence type="predicted"/>
<comment type="caution">
    <text evidence="4">The sequence shown here is derived from an EMBL/GenBank/DDBJ whole genome shotgun (WGS) entry which is preliminary data.</text>
</comment>
<keyword evidence="5" id="KW-1185">Reference proteome</keyword>
<protein>
    <submittedName>
        <fullName evidence="4">ATP-binding protein</fullName>
    </submittedName>
</protein>
<dbReference type="PANTHER" id="PTHR35526:SF3">
    <property type="entry name" value="ANTI-SIGMA-F FACTOR RSBW"/>
    <property type="match status" value="1"/>
</dbReference>
<dbReference type="Pfam" id="PF13581">
    <property type="entry name" value="HATPase_c_2"/>
    <property type="match status" value="1"/>
</dbReference>
<dbReference type="SUPFAM" id="SSF55874">
    <property type="entry name" value="ATPase domain of HSP90 chaperone/DNA topoisomerase II/histidine kinase"/>
    <property type="match status" value="1"/>
</dbReference>
<keyword evidence="1" id="KW-0723">Serine/threonine-protein kinase</keyword>
<evidence type="ECO:0000256" key="2">
    <source>
        <dbReference type="SAM" id="MobiDB-lite"/>
    </source>
</evidence>
<dbReference type="Gene3D" id="3.30.565.10">
    <property type="entry name" value="Histidine kinase-like ATPase, C-terminal domain"/>
    <property type="match status" value="1"/>
</dbReference>
<dbReference type="AlphaFoldDB" id="A0A401W7H9"/>
<gene>
    <name evidence="4" type="ORF">GKJPGBOP_05023</name>
</gene>
<feature type="region of interest" description="Disordered" evidence="2">
    <location>
        <begin position="92"/>
        <end position="117"/>
    </location>
</feature>
<sequence>MGQQSGSVSRIGRGPGTASVSTAPLRRFLSNAQTARHARTYAREAVEAAVPGISEDSLADVQLIVSELVTNAYRYGTEPGDRVGVSVDAQPAGARVEVHDPARRRPRPKALGQESERGRGLHVVREIADRWGIDDRPFGKAVWAELTWH</sequence>
<keyword evidence="4" id="KW-0067">ATP-binding</keyword>
<evidence type="ECO:0000256" key="1">
    <source>
        <dbReference type="ARBA" id="ARBA00022527"/>
    </source>
</evidence>
<evidence type="ECO:0000313" key="4">
    <source>
        <dbReference type="EMBL" id="GCD45300.1"/>
    </source>
</evidence>
<name>A0A401W7H9_STREY</name>
<keyword evidence="4" id="KW-0547">Nucleotide-binding</keyword>
<dbReference type="PANTHER" id="PTHR35526">
    <property type="entry name" value="ANTI-SIGMA-F FACTOR RSBW-RELATED"/>
    <property type="match status" value="1"/>
</dbReference>
<organism evidence="4 5">
    <name type="scientific">Streptomyces paromomycinus</name>
    <name type="common">Streptomyces rimosus subsp. paromomycinus</name>
    <dbReference type="NCBI Taxonomy" id="92743"/>
    <lineage>
        <taxon>Bacteria</taxon>
        <taxon>Bacillati</taxon>
        <taxon>Actinomycetota</taxon>
        <taxon>Actinomycetes</taxon>
        <taxon>Kitasatosporales</taxon>
        <taxon>Streptomycetaceae</taxon>
        <taxon>Streptomyces</taxon>
    </lineage>
</organism>
<reference evidence="4 5" key="1">
    <citation type="submission" date="2018-11" db="EMBL/GenBank/DDBJ databases">
        <title>Whole genome sequence of Streptomyces paromomycinus NBRC 15454(T).</title>
        <authorList>
            <person name="Komaki H."/>
            <person name="Tamura T."/>
        </authorList>
    </citation>
    <scope>NUCLEOTIDE SEQUENCE [LARGE SCALE GENOMIC DNA]</scope>
    <source>
        <strain evidence="4 5">NBRC 15454</strain>
    </source>
</reference>
<dbReference type="InterPro" id="IPR036890">
    <property type="entry name" value="HATPase_C_sf"/>
</dbReference>
<dbReference type="CDD" id="cd16936">
    <property type="entry name" value="HATPase_RsbW-like"/>
    <property type="match status" value="1"/>
</dbReference>
<feature type="domain" description="Histidine kinase/HSP90-like ATPase" evidence="3">
    <location>
        <begin position="34"/>
        <end position="144"/>
    </location>
</feature>
<feature type="region of interest" description="Disordered" evidence="2">
    <location>
        <begin position="1"/>
        <end position="26"/>
    </location>
</feature>
<dbReference type="EMBL" id="BHZD01000001">
    <property type="protein sequence ID" value="GCD45300.1"/>
    <property type="molecule type" value="Genomic_DNA"/>
</dbReference>
<dbReference type="Proteomes" id="UP000286746">
    <property type="component" value="Unassembled WGS sequence"/>
</dbReference>
<keyword evidence="1" id="KW-0418">Kinase</keyword>
<keyword evidence="1" id="KW-0808">Transferase</keyword>
<dbReference type="GO" id="GO:0005524">
    <property type="term" value="F:ATP binding"/>
    <property type="evidence" value="ECO:0007669"/>
    <property type="project" value="UniProtKB-KW"/>
</dbReference>